<accession>A0AA49FLY8</accession>
<gene>
    <name evidence="3" type="ORF">OHM77_01715</name>
</gene>
<dbReference type="KEGG" id="npv:OHM77_01715"/>
<evidence type="ECO:0000313" key="3">
    <source>
        <dbReference type="EMBL" id="WIM06035.1"/>
    </source>
</evidence>
<proteinExistence type="predicted"/>
<dbReference type="CDD" id="cd05401">
    <property type="entry name" value="NT_GlnE_GlnD_like"/>
    <property type="match status" value="1"/>
</dbReference>
<dbReference type="Pfam" id="PF10335">
    <property type="entry name" value="DUF294_C"/>
    <property type="match status" value="1"/>
</dbReference>
<protein>
    <submittedName>
        <fullName evidence="3">DUF294 nucleotidyltransferase-like domain-containing protein</fullName>
    </submittedName>
</protein>
<dbReference type="Proteomes" id="UP001234916">
    <property type="component" value="Chromosome"/>
</dbReference>
<dbReference type="EMBL" id="CP107246">
    <property type="protein sequence ID" value="WIM06035.1"/>
    <property type="molecule type" value="Genomic_DNA"/>
</dbReference>
<feature type="domain" description="DUF294" evidence="2">
    <location>
        <begin position="200"/>
        <end position="341"/>
    </location>
</feature>
<name>A0AA49FLY8_9PROT</name>
<organism evidence="3">
    <name type="scientific">Candidatus Nitricoxidivorans perseverans</name>
    <dbReference type="NCBI Taxonomy" id="2975601"/>
    <lineage>
        <taxon>Bacteria</taxon>
        <taxon>Pseudomonadati</taxon>
        <taxon>Pseudomonadota</taxon>
        <taxon>Betaproteobacteria</taxon>
        <taxon>Nitrosomonadales</taxon>
        <taxon>Sterolibacteriaceae</taxon>
        <taxon>Candidatus Nitricoxidivorans</taxon>
    </lineage>
</organism>
<evidence type="ECO:0000259" key="2">
    <source>
        <dbReference type="Pfam" id="PF10335"/>
    </source>
</evidence>
<evidence type="ECO:0000259" key="1">
    <source>
        <dbReference type="Pfam" id="PF03445"/>
    </source>
</evidence>
<reference evidence="3" key="1">
    <citation type="journal article" date="2023" name="Nat. Microbiol.">
        <title>Enrichment and characterization of a nitric oxide-reducing microbial community in a continuous bioreactor.</title>
        <authorList>
            <person name="Garrido-Amador P."/>
            <person name="Stortenbeker N."/>
            <person name="Wessels H.J.C.T."/>
            <person name="Speth D.R."/>
            <person name="Garcia-Heredia I."/>
            <person name="Kartal B."/>
        </authorList>
    </citation>
    <scope>NUCLEOTIDE SEQUENCE</scope>
    <source>
        <strain evidence="3">MAG1</strain>
    </source>
</reference>
<dbReference type="GO" id="GO:0008773">
    <property type="term" value="F:[protein-PII] uridylyltransferase activity"/>
    <property type="evidence" value="ECO:0007669"/>
    <property type="project" value="InterPro"/>
</dbReference>
<feature type="domain" description="Protein-PII uridylyltransferase N-terminal" evidence="1">
    <location>
        <begin position="25"/>
        <end position="163"/>
    </location>
</feature>
<dbReference type="Pfam" id="PF03445">
    <property type="entry name" value="DUF294"/>
    <property type="match status" value="1"/>
</dbReference>
<dbReference type="AlphaFoldDB" id="A0AA49FLY8"/>
<sequence length="343" mass="37904">MEPDGTTRAIHAAESMESLIAIAGDVRRLVDGMLSEGTAAEVLTRRISTLNDHLAARVIELTETRFALPAVEWCWLAFGSEGRLEQTLSTDQDNGLLFAAGEGEAERLRAAFLPFCREVNGRLAACGFPLCKGDIMAGNPELCLSLDEWRHKFATWMHSNNPQALLNATIFFDFRPIYGAGGLAERLREWLLTTIPSATLFLRFMAGNALSVEPPLGMIRDFIFDKNEAFPHTIDLKAGGARLFVDAARILALAGGVGETGTAQRLRVLAERGKLGRDDVDAIIDGFYHIQRLRLRHQQAGAAEGAANRIDPDALNELDRTILKEAFRQAKKLQSRLQMDYRL</sequence>
<dbReference type="InterPro" id="IPR018821">
    <property type="entry name" value="DUF294_put_nucleoTrafse_sb-bd"/>
</dbReference>
<dbReference type="InterPro" id="IPR005105">
    <property type="entry name" value="GlnD_Uridyltrans_N"/>
</dbReference>